<evidence type="ECO:0000256" key="2">
    <source>
        <dbReference type="ARBA" id="ARBA00022833"/>
    </source>
</evidence>
<keyword evidence="1" id="KW-0479">Metal-binding</keyword>
<dbReference type="PROSITE" id="PS50048">
    <property type="entry name" value="ZN2_CY6_FUNGAL_2"/>
    <property type="match status" value="1"/>
</dbReference>
<evidence type="ECO:0000256" key="6">
    <source>
        <dbReference type="ARBA" id="ARBA00023242"/>
    </source>
</evidence>
<evidence type="ECO:0000259" key="8">
    <source>
        <dbReference type="PROSITE" id="PS50048"/>
    </source>
</evidence>
<feature type="region of interest" description="Disordered" evidence="7">
    <location>
        <begin position="54"/>
        <end position="82"/>
    </location>
</feature>
<comment type="caution">
    <text evidence="9">The sequence shown here is derived from an EMBL/GenBank/DDBJ whole genome shotgun (WGS) entry which is preliminary data.</text>
</comment>
<dbReference type="Proteomes" id="UP001201262">
    <property type="component" value="Unassembled WGS sequence"/>
</dbReference>
<reference evidence="9" key="1">
    <citation type="submission" date="2021-12" db="EMBL/GenBank/DDBJ databases">
        <title>Convergent genome expansion in fungi linked to evolution of root-endophyte symbiosis.</title>
        <authorList>
            <consortium name="DOE Joint Genome Institute"/>
            <person name="Ke Y.-H."/>
            <person name="Bonito G."/>
            <person name="Liao H.-L."/>
            <person name="Looney B."/>
            <person name="Rojas-Flechas A."/>
            <person name="Nash J."/>
            <person name="Hameed K."/>
            <person name="Schadt C."/>
            <person name="Martin F."/>
            <person name="Crous P.W."/>
            <person name="Miettinen O."/>
            <person name="Magnuson J.K."/>
            <person name="Labbe J."/>
            <person name="Jacobson D."/>
            <person name="Doktycz M.J."/>
            <person name="Veneault-Fourrey C."/>
            <person name="Kuo A."/>
            <person name="Mondo S."/>
            <person name="Calhoun S."/>
            <person name="Riley R."/>
            <person name="Ohm R."/>
            <person name="LaButti K."/>
            <person name="Andreopoulos B."/>
            <person name="Pangilinan J."/>
            <person name="Nolan M."/>
            <person name="Tritt A."/>
            <person name="Clum A."/>
            <person name="Lipzen A."/>
            <person name="Daum C."/>
            <person name="Barry K."/>
            <person name="Grigoriev I.V."/>
            <person name="Vilgalys R."/>
        </authorList>
    </citation>
    <scope>NUCLEOTIDE SEQUENCE</scope>
    <source>
        <strain evidence="9">PMI_201</strain>
    </source>
</reference>
<organism evidence="9 10">
    <name type="scientific">Talaromyces proteolyticus</name>
    <dbReference type="NCBI Taxonomy" id="1131652"/>
    <lineage>
        <taxon>Eukaryota</taxon>
        <taxon>Fungi</taxon>
        <taxon>Dikarya</taxon>
        <taxon>Ascomycota</taxon>
        <taxon>Pezizomycotina</taxon>
        <taxon>Eurotiomycetes</taxon>
        <taxon>Eurotiomycetidae</taxon>
        <taxon>Eurotiales</taxon>
        <taxon>Trichocomaceae</taxon>
        <taxon>Talaromyces</taxon>
        <taxon>Talaromyces sect. Bacilispori</taxon>
    </lineage>
</organism>
<evidence type="ECO:0000256" key="4">
    <source>
        <dbReference type="ARBA" id="ARBA00023125"/>
    </source>
</evidence>
<dbReference type="GeneID" id="70245870"/>
<dbReference type="PROSITE" id="PS00463">
    <property type="entry name" value="ZN2_CY6_FUNGAL_1"/>
    <property type="match status" value="1"/>
</dbReference>
<dbReference type="RefSeq" id="XP_046073841.1">
    <property type="nucleotide sequence ID" value="XM_046215583.1"/>
</dbReference>
<dbReference type="PANTHER" id="PTHR47660:SF3">
    <property type="entry name" value="FINGER DOMAIN PROTEIN, PUTATIVE (AFU_ORTHOLOGUE AFUA_4G03310)-RELATED"/>
    <property type="match status" value="1"/>
</dbReference>
<evidence type="ECO:0000256" key="7">
    <source>
        <dbReference type="SAM" id="MobiDB-lite"/>
    </source>
</evidence>
<dbReference type="CDD" id="cd00067">
    <property type="entry name" value="GAL4"/>
    <property type="match status" value="1"/>
</dbReference>
<evidence type="ECO:0000256" key="3">
    <source>
        <dbReference type="ARBA" id="ARBA00023015"/>
    </source>
</evidence>
<dbReference type="GO" id="GO:0003677">
    <property type="term" value="F:DNA binding"/>
    <property type="evidence" value="ECO:0007669"/>
    <property type="project" value="UniProtKB-KW"/>
</dbReference>
<keyword evidence="3" id="KW-0805">Transcription regulation</keyword>
<protein>
    <recommendedName>
        <fullName evidence="8">Zn(2)-C6 fungal-type domain-containing protein</fullName>
    </recommendedName>
</protein>
<feature type="compositionally biased region" description="Polar residues" evidence="7">
    <location>
        <begin position="70"/>
        <end position="82"/>
    </location>
</feature>
<gene>
    <name evidence="9" type="ORF">BGW36DRAFT_373498</name>
</gene>
<evidence type="ECO:0000256" key="1">
    <source>
        <dbReference type="ARBA" id="ARBA00022723"/>
    </source>
</evidence>
<feature type="compositionally biased region" description="Low complexity" evidence="7">
    <location>
        <begin position="57"/>
        <end position="67"/>
    </location>
</feature>
<evidence type="ECO:0000313" key="10">
    <source>
        <dbReference type="Proteomes" id="UP001201262"/>
    </source>
</evidence>
<keyword evidence="4" id="KW-0238">DNA-binding</keyword>
<name>A0AAD4KUA0_9EURO</name>
<dbReference type="Gene3D" id="4.10.240.10">
    <property type="entry name" value="Zn(2)-C6 fungal-type DNA-binding domain"/>
    <property type="match status" value="1"/>
</dbReference>
<dbReference type="SUPFAM" id="SSF57701">
    <property type="entry name" value="Zn2/Cys6 DNA-binding domain"/>
    <property type="match status" value="1"/>
</dbReference>
<dbReference type="InterPro" id="IPR036864">
    <property type="entry name" value="Zn2-C6_fun-type_DNA-bd_sf"/>
</dbReference>
<feature type="region of interest" description="Disordered" evidence="7">
    <location>
        <begin position="191"/>
        <end position="220"/>
    </location>
</feature>
<proteinExistence type="predicted"/>
<dbReference type="EMBL" id="JAJTJA010000004">
    <property type="protein sequence ID" value="KAH8700135.1"/>
    <property type="molecule type" value="Genomic_DNA"/>
</dbReference>
<keyword evidence="2" id="KW-0862">Zinc</keyword>
<dbReference type="PANTHER" id="PTHR47660">
    <property type="entry name" value="TRANSCRIPTION FACTOR WITH C2H2 AND ZN(2)-CYS(6) DNA BINDING DOMAIN (EUROFUNG)-RELATED-RELATED"/>
    <property type="match status" value="1"/>
</dbReference>
<dbReference type="Pfam" id="PF00172">
    <property type="entry name" value="Zn_clus"/>
    <property type="match status" value="1"/>
</dbReference>
<accession>A0AAD4KUA0</accession>
<feature type="domain" description="Zn(2)-C6 fungal-type" evidence="8">
    <location>
        <begin position="5"/>
        <end position="34"/>
    </location>
</feature>
<dbReference type="InterPro" id="IPR001138">
    <property type="entry name" value="Zn2Cys6_DnaBD"/>
</dbReference>
<dbReference type="AlphaFoldDB" id="A0AAD4KUA0"/>
<dbReference type="GO" id="GO:0008270">
    <property type="term" value="F:zinc ion binding"/>
    <property type="evidence" value="ECO:0007669"/>
    <property type="project" value="InterPro"/>
</dbReference>
<keyword evidence="6" id="KW-0539">Nucleus</keyword>
<sequence>MRRKACQQCRLAKARCSLAAPCARCAERQLSCHYVGSMLRRHVARDRPAYIRPFENSTSTTSSQTKSRPAVSSSFQDTIPVSSSAQGTASCFVEDAADGRCEISYQEEAAFITEAVNGFPDVNSMLEVPLNTTSNPIVDTPSSIFQWQGQQNTEPQLMGPLLGSDDFQSSQIPIDDNNTVLDSESIDLTGSNYSILSPQQKPHQSGPPSKSTQTHTSTSATRILTRRILLGKLTSYPQKMIGGHPLPPFIHPQCVLQERSQEECVSKGTHTCLPESLAICASLVQMFFTKTSTSTAFVWRTINAEHRRMYNEHWGYDAYTLLSALQASAIYTLLQFIDVCAFGDDIPCFVENCITMAKTLHTIIDYKSTPNSSPDSDGLRSTWVLRESTRR</sequence>
<dbReference type="GO" id="GO:0000981">
    <property type="term" value="F:DNA-binding transcription factor activity, RNA polymerase II-specific"/>
    <property type="evidence" value="ECO:0007669"/>
    <property type="project" value="InterPro"/>
</dbReference>
<keyword evidence="5" id="KW-0804">Transcription</keyword>
<evidence type="ECO:0000256" key="5">
    <source>
        <dbReference type="ARBA" id="ARBA00023163"/>
    </source>
</evidence>
<keyword evidence="10" id="KW-1185">Reference proteome</keyword>
<dbReference type="SMART" id="SM00066">
    <property type="entry name" value="GAL4"/>
    <property type="match status" value="1"/>
</dbReference>
<evidence type="ECO:0000313" key="9">
    <source>
        <dbReference type="EMBL" id="KAH8700135.1"/>
    </source>
</evidence>